<sequence length="121" mass="12226">MALALAAALPVVAAQAADIPSIKAYKRDPLPIYNDEGTKVRDVAVAAMPAVGSAGAQVVRAKPGFVGVNLGGELAWLRLSTVDYVGDLAAIKCDANAMSFAKLEEDGLQQSLGLGCGGGGK</sequence>
<dbReference type="Proteomes" id="UP000218934">
    <property type="component" value="Unassembled WGS sequence"/>
</dbReference>
<feature type="chain" id="PRO_5012630306" description="SH3 domain-containing protein" evidence="1">
    <location>
        <begin position="17"/>
        <end position="121"/>
    </location>
</feature>
<proteinExistence type="predicted"/>
<dbReference type="EMBL" id="NWUF01000006">
    <property type="protein sequence ID" value="PCE42916.1"/>
    <property type="molecule type" value="Genomic_DNA"/>
</dbReference>
<evidence type="ECO:0008006" key="4">
    <source>
        <dbReference type="Google" id="ProtNLM"/>
    </source>
</evidence>
<organism evidence="2 3">
    <name type="scientific">Rhizorhabdus dicambivorans</name>
    <dbReference type="NCBI Taxonomy" id="1850238"/>
    <lineage>
        <taxon>Bacteria</taxon>
        <taxon>Pseudomonadati</taxon>
        <taxon>Pseudomonadota</taxon>
        <taxon>Alphaproteobacteria</taxon>
        <taxon>Sphingomonadales</taxon>
        <taxon>Sphingomonadaceae</taxon>
        <taxon>Rhizorhabdus</taxon>
    </lineage>
</organism>
<protein>
    <recommendedName>
        <fullName evidence="4">SH3 domain-containing protein</fullName>
    </recommendedName>
</protein>
<gene>
    <name evidence="2" type="ORF">COO09_08530</name>
</gene>
<accession>A0A2A4FVV9</accession>
<evidence type="ECO:0000313" key="3">
    <source>
        <dbReference type="Proteomes" id="UP000218934"/>
    </source>
</evidence>
<name>A0A2A4FVV9_9SPHN</name>
<evidence type="ECO:0000313" key="2">
    <source>
        <dbReference type="EMBL" id="PCE42916.1"/>
    </source>
</evidence>
<feature type="signal peptide" evidence="1">
    <location>
        <begin position="1"/>
        <end position="16"/>
    </location>
</feature>
<reference evidence="2 3" key="1">
    <citation type="submission" date="2017-09" db="EMBL/GenBank/DDBJ databases">
        <title>The Catabolism of 3,6-Dichlorosalicylic acid is Initiated by the Cytochrome P450 Monooxygenase DsmABC in Rhizorhabdus dicambivorans Ndbn-20.</title>
        <authorList>
            <person name="Na L."/>
        </authorList>
    </citation>
    <scope>NUCLEOTIDE SEQUENCE [LARGE SCALE GENOMIC DNA]</scope>
    <source>
        <strain evidence="2 3">Ndbn-20m</strain>
    </source>
</reference>
<keyword evidence="3" id="KW-1185">Reference proteome</keyword>
<evidence type="ECO:0000256" key="1">
    <source>
        <dbReference type="SAM" id="SignalP"/>
    </source>
</evidence>
<dbReference type="OrthoDB" id="7566273at2"/>
<comment type="caution">
    <text evidence="2">The sequence shown here is derived from an EMBL/GenBank/DDBJ whole genome shotgun (WGS) entry which is preliminary data.</text>
</comment>
<dbReference type="AlphaFoldDB" id="A0A2A4FVV9"/>
<dbReference type="KEGG" id="rdi:CMV14_04395"/>
<keyword evidence="1" id="KW-0732">Signal</keyword>